<accession>A0A0A9GKP0</accession>
<sequence>MSSLIKDHLRKHALLI</sequence>
<dbReference type="EMBL" id="GBRH01173902">
    <property type="protein sequence ID" value="JAE23994.1"/>
    <property type="molecule type" value="Transcribed_RNA"/>
</dbReference>
<protein>
    <submittedName>
        <fullName evidence="1">Uncharacterized protein</fullName>
    </submittedName>
</protein>
<reference evidence="1" key="1">
    <citation type="submission" date="2014-09" db="EMBL/GenBank/DDBJ databases">
        <authorList>
            <person name="Magalhaes I.L.F."/>
            <person name="Oliveira U."/>
            <person name="Santos F.R."/>
            <person name="Vidigal T.H.D.A."/>
            <person name="Brescovit A.D."/>
            <person name="Santos A.J."/>
        </authorList>
    </citation>
    <scope>NUCLEOTIDE SEQUENCE</scope>
    <source>
        <tissue evidence="1">Shoot tissue taken approximately 20 cm above the soil surface</tissue>
    </source>
</reference>
<name>A0A0A9GKP0_ARUDO</name>
<organism evidence="1">
    <name type="scientific">Arundo donax</name>
    <name type="common">Giant reed</name>
    <name type="synonym">Donax arundinaceus</name>
    <dbReference type="NCBI Taxonomy" id="35708"/>
    <lineage>
        <taxon>Eukaryota</taxon>
        <taxon>Viridiplantae</taxon>
        <taxon>Streptophyta</taxon>
        <taxon>Embryophyta</taxon>
        <taxon>Tracheophyta</taxon>
        <taxon>Spermatophyta</taxon>
        <taxon>Magnoliopsida</taxon>
        <taxon>Liliopsida</taxon>
        <taxon>Poales</taxon>
        <taxon>Poaceae</taxon>
        <taxon>PACMAD clade</taxon>
        <taxon>Arundinoideae</taxon>
        <taxon>Arundineae</taxon>
        <taxon>Arundo</taxon>
    </lineage>
</organism>
<evidence type="ECO:0000313" key="1">
    <source>
        <dbReference type="EMBL" id="JAE23994.1"/>
    </source>
</evidence>
<dbReference type="AlphaFoldDB" id="A0A0A9GKP0"/>
<reference evidence="1" key="2">
    <citation type="journal article" date="2015" name="Data Brief">
        <title>Shoot transcriptome of the giant reed, Arundo donax.</title>
        <authorList>
            <person name="Barrero R.A."/>
            <person name="Guerrero F.D."/>
            <person name="Moolhuijzen P."/>
            <person name="Goolsby J.A."/>
            <person name="Tidwell J."/>
            <person name="Bellgard S.E."/>
            <person name="Bellgard M.I."/>
        </authorList>
    </citation>
    <scope>NUCLEOTIDE SEQUENCE</scope>
    <source>
        <tissue evidence="1">Shoot tissue taken approximately 20 cm above the soil surface</tissue>
    </source>
</reference>
<proteinExistence type="predicted"/>